<sequence>YFHPFPNASSYHLMNWFYSESNSKTLGQLDRLVQQVILKPDFKCEDLIKFHANRESQRLDVLKDKVLADSLFQAADGWYKINLSIPVPFENAKYS</sequence>
<name>A0A0C2SSU4_AMAMK</name>
<organism evidence="1 3">
    <name type="scientific">Amanita muscaria (strain Koide BX008)</name>
    <dbReference type="NCBI Taxonomy" id="946122"/>
    <lineage>
        <taxon>Eukaryota</taxon>
        <taxon>Fungi</taxon>
        <taxon>Dikarya</taxon>
        <taxon>Basidiomycota</taxon>
        <taxon>Agaricomycotina</taxon>
        <taxon>Agaricomycetes</taxon>
        <taxon>Agaricomycetidae</taxon>
        <taxon>Agaricales</taxon>
        <taxon>Pluteineae</taxon>
        <taxon>Amanitaceae</taxon>
        <taxon>Amanita</taxon>
    </lineage>
</organism>
<keyword evidence="3" id="KW-1185">Reference proteome</keyword>
<proteinExistence type="predicted"/>
<protein>
    <submittedName>
        <fullName evidence="1">Uncharacterized protein</fullName>
    </submittedName>
</protein>
<evidence type="ECO:0000313" key="3">
    <source>
        <dbReference type="Proteomes" id="UP000054549"/>
    </source>
</evidence>
<dbReference type="STRING" id="946122.A0A0C2SSU4"/>
<dbReference type="HOGENOM" id="CLU_2378315_0_0_1"/>
<accession>A0A0C2SSU4</accession>
<dbReference type="Proteomes" id="UP000054549">
    <property type="component" value="Unassembled WGS sequence"/>
</dbReference>
<evidence type="ECO:0000313" key="1">
    <source>
        <dbReference type="EMBL" id="KIL57074.1"/>
    </source>
</evidence>
<reference evidence="1 3" key="1">
    <citation type="submission" date="2014-04" db="EMBL/GenBank/DDBJ databases">
        <title>Evolutionary Origins and Diversification of the Mycorrhizal Mutualists.</title>
        <authorList>
            <consortium name="DOE Joint Genome Institute"/>
            <consortium name="Mycorrhizal Genomics Consortium"/>
            <person name="Kohler A."/>
            <person name="Kuo A."/>
            <person name="Nagy L.G."/>
            <person name="Floudas D."/>
            <person name="Copeland A."/>
            <person name="Barry K.W."/>
            <person name="Cichocki N."/>
            <person name="Veneault-Fourrey C."/>
            <person name="LaButti K."/>
            <person name="Lindquist E.A."/>
            <person name="Lipzen A."/>
            <person name="Lundell T."/>
            <person name="Morin E."/>
            <person name="Murat C."/>
            <person name="Riley R."/>
            <person name="Ohm R."/>
            <person name="Sun H."/>
            <person name="Tunlid A."/>
            <person name="Henrissat B."/>
            <person name="Grigoriev I.V."/>
            <person name="Hibbett D.S."/>
            <person name="Martin F."/>
        </authorList>
    </citation>
    <scope>NUCLEOTIDE SEQUENCE [LARGE SCALE GENOMIC DNA]</scope>
    <source>
        <strain evidence="1 3">Koide BX008</strain>
    </source>
</reference>
<dbReference type="EMBL" id="KN818356">
    <property type="protein sequence ID" value="KIL57845.1"/>
    <property type="molecule type" value="Genomic_DNA"/>
</dbReference>
<dbReference type="EMBL" id="KN818384">
    <property type="protein sequence ID" value="KIL57074.1"/>
    <property type="molecule type" value="Genomic_DNA"/>
</dbReference>
<gene>
    <name evidence="2" type="ORF">M378DRAFT_33014</name>
    <name evidence="1" type="ORF">M378DRAFT_36952</name>
</gene>
<feature type="non-terminal residue" evidence="1">
    <location>
        <position position="95"/>
    </location>
</feature>
<feature type="non-terminal residue" evidence="1">
    <location>
        <position position="1"/>
    </location>
</feature>
<dbReference type="OrthoDB" id="3208495at2759"/>
<dbReference type="AlphaFoldDB" id="A0A0C2SSU4"/>
<evidence type="ECO:0000313" key="2">
    <source>
        <dbReference type="EMBL" id="KIL57845.1"/>
    </source>
</evidence>